<dbReference type="OrthoDB" id="10001438at2759"/>
<reference evidence="1 2" key="1">
    <citation type="journal article" date="2018" name="Sci. Rep.">
        <title>Genomic signatures of local adaptation to the degree of environmental predictability in rotifers.</title>
        <authorList>
            <person name="Franch-Gras L."/>
            <person name="Hahn C."/>
            <person name="Garcia-Roger E.M."/>
            <person name="Carmona M.J."/>
            <person name="Serra M."/>
            <person name="Gomez A."/>
        </authorList>
    </citation>
    <scope>NUCLEOTIDE SEQUENCE [LARGE SCALE GENOMIC DNA]</scope>
    <source>
        <strain evidence="1">HYR1</strain>
    </source>
</reference>
<name>A0A3M7QGH6_BRAPC</name>
<gene>
    <name evidence="1" type="ORF">BpHYR1_046389</name>
</gene>
<protein>
    <submittedName>
        <fullName evidence="1">Uncharacterized protein</fullName>
    </submittedName>
</protein>
<organism evidence="1 2">
    <name type="scientific">Brachionus plicatilis</name>
    <name type="common">Marine rotifer</name>
    <name type="synonym">Brachionus muelleri</name>
    <dbReference type="NCBI Taxonomy" id="10195"/>
    <lineage>
        <taxon>Eukaryota</taxon>
        <taxon>Metazoa</taxon>
        <taxon>Spiralia</taxon>
        <taxon>Gnathifera</taxon>
        <taxon>Rotifera</taxon>
        <taxon>Eurotatoria</taxon>
        <taxon>Monogononta</taxon>
        <taxon>Pseudotrocha</taxon>
        <taxon>Ploima</taxon>
        <taxon>Brachionidae</taxon>
        <taxon>Brachionus</taxon>
    </lineage>
</organism>
<sequence length="303" mass="34911">MKIIFVSLISVTLLSIFVFVFFLGNGTSKLISFGLASKIFTFEQSARPSKYTLMAVNIDERIKTFYFFYLPFAAQAWKRLGFQPIVLLVSTEQGDLNNFNNQNGPALKTIKYLKKLGATVKLIKSQKYYGLMTSMICRLFVGVMNLTSDAEIQTKTIIDLLEAFFSSNHVKKDNEIKRGDATWNADQIILSQKISIYSSDLNRTKIFQKPYQGIRLDRSQGLTTLMDLVDNKFSQLTDFHAFHSIFLERWIVTICEYFLDPNSKICRPSLDENIWPYFKKKLIQFNSFVFVSSVDFLISINNI</sequence>
<keyword evidence="2" id="KW-1185">Reference proteome</keyword>
<dbReference type="AlphaFoldDB" id="A0A3M7QGH6"/>
<dbReference type="Proteomes" id="UP000276133">
    <property type="component" value="Unassembled WGS sequence"/>
</dbReference>
<dbReference type="EMBL" id="REGN01006288">
    <property type="protein sequence ID" value="RNA10141.1"/>
    <property type="molecule type" value="Genomic_DNA"/>
</dbReference>
<comment type="caution">
    <text evidence="1">The sequence shown here is derived from an EMBL/GenBank/DDBJ whole genome shotgun (WGS) entry which is preliminary data.</text>
</comment>
<evidence type="ECO:0000313" key="2">
    <source>
        <dbReference type="Proteomes" id="UP000276133"/>
    </source>
</evidence>
<proteinExistence type="predicted"/>
<evidence type="ECO:0000313" key="1">
    <source>
        <dbReference type="EMBL" id="RNA10141.1"/>
    </source>
</evidence>
<accession>A0A3M7QGH6</accession>